<keyword evidence="2" id="KW-0963">Cytoplasm</keyword>
<keyword evidence="4 7" id="KW-0694">RNA-binding</keyword>
<dbReference type="EMBL" id="JAGQLK010000195">
    <property type="protein sequence ID" value="MCA9383971.1"/>
    <property type="molecule type" value="Genomic_DNA"/>
</dbReference>
<name>A0A955L7E7_9BACT</name>
<dbReference type="InterPro" id="IPR004087">
    <property type="entry name" value="KH_dom"/>
</dbReference>
<dbReference type="InterPro" id="IPR011260">
    <property type="entry name" value="RNAP_asu_C"/>
</dbReference>
<reference evidence="10" key="1">
    <citation type="submission" date="2020-04" db="EMBL/GenBank/DDBJ databases">
        <authorList>
            <person name="Zhang T."/>
        </authorList>
    </citation>
    <scope>NUCLEOTIDE SEQUENCE</scope>
    <source>
        <strain evidence="10">HKST-UBA14</strain>
    </source>
</reference>
<dbReference type="GO" id="GO:0003723">
    <property type="term" value="F:RNA binding"/>
    <property type="evidence" value="ECO:0007669"/>
    <property type="project" value="UniProtKB-UniRule"/>
</dbReference>
<dbReference type="Proteomes" id="UP000783287">
    <property type="component" value="Unassembled WGS sequence"/>
</dbReference>
<dbReference type="SMART" id="SM00322">
    <property type="entry name" value="KH"/>
    <property type="match status" value="2"/>
</dbReference>
<feature type="compositionally biased region" description="Acidic residues" evidence="8">
    <location>
        <begin position="365"/>
        <end position="389"/>
    </location>
</feature>
<dbReference type="InterPro" id="IPR015946">
    <property type="entry name" value="KH_dom-like_a/b"/>
</dbReference>
<dbReference type="Pfam" id="PF26594">
    <property type="entry name" value="KH_NusA_2nd"/>
    <property type="match status" value="1"/>
</dbReference>
<dbReference type="InterPro" id="IPR036555">
    <property type="entry name" value="NusA_N_sf"/>
</dbReference>
<dbReference type="AlphaFoldDB" id="A0A955L7E7"/>
<evidence type="ECO:0000259" key="9">
    <source>
        <dbReference type="SMART" id="SM00322"/>
    </source>
</evidence>
<evidence type="ECO:0000256" key="8">
    <source>
        <dbReference type="SAM" id="MobiDB-lite"/>
    </source>
</evidence>
<dbReference type="CDD" id="cd22529">
    <property type="entry name" value="KH-II_NusA_rpt2"/>
    <property type="match status" value="1"/>
</dbReference>
<keyword evidence="1" id="KW-0806">Transcription termination</keyword>
<evidence type="ECO:0000313" key="11">
    <source>
        <dbReference type="Proteomes" id="UP000783287"/>
    </source>
</evidence>
<dbReference type="GO" id="GO:0005829">
    <property type="term" value="C:cytosol"/>
    <property type="evidence" value="ECO:0007669"/>
    <property type="project" value="TreeGrafter"/>
</dbReference>
<dbReference type="Pfam" id="PF08529">
    <property type="entry name" value="NusA_N"/>
    <property type="match status" value="1"/>
</dbReference>
<dbReference type="GO" id="GO:0003700">
    <property type="term" value="F:DNA-binding transcription factor activity"/>
    <property type="evidence" value="ECO:0007669"/>
    <property type="project" value="InterPro"/>
</dbReference>
<dbReference type="SUPFAM" id="SSF54814">
    <property type="entry name" value="Prokaryotic type KH domain (KH-domain type II)"/>
    <property type="match status" value="2"/>
</dbReference>
<dbReference type="InterPro" id="IPR012340">
    <property type="entry name" value="NA-bd_OB-fold"/>
</dbReference>
<reference evidence="10" key="2">
    <citation type="journal article" date="2021" name="Microbiome">
        <title>Successional dynamics and alternative stable states in a saline activated sludge microbial community over 9 years.</title>
        <authorList>
            <person name="Wang Y."/>
            <person name="Ye J."/>
            <person name="Ju F."/>
            <person name="Liu L."/>
            <person name="Boyd J.A."/>
            <person name="Deng Y."/>
            <person name="Parks D.H."/>
            <person name="Jiang X."/>
            <person name="Yin X."/>
            <person name="Woodcroft B.J."/>
            <person name="Tyson G.W."/>
            <person name="Hugenholtz P."/>
            <person name="Polz M.F."/>
            <person name="Zhang T."/>
        </authorList>
    </citation>
    <scope>NUCLEOTIDE SEQUENCE</scope>
    <source>
        <strain evidence="10">HKST-UBA14</strain>
    </source>
</reference>
<dbReference type="PROSITE" id="PS50084">
    <property type="entry name" value="KH_TYPE_1"/>
    <property type="match status" value="1"/>
</dbReference>
<accession>A0A955L7E7</accession>
<dbReference type="SUPFAM" id="SSF69705">
    <property type="entry name" value="Transcription factor NusA, N-terminal domain"/>
    <property type="match status" value="1"/>
</dbReference>
<protein>
    <submittedName>
        <fullName evidence="10">Transcription termination/antitermination protein NusA</fullName>
    </submittedName>
</protein>
<dbReference type="CDD" id="cd02134">
    <property type="entry name" value="KH-II_NusA_rpt1"/>
    <property type="match status" value="1"/>
</dbReference>
<evidence type="ECO:0000256" key="4">
    <source>
        <dbReference type="ARBA" id="ARBA00022884"/>
    </source>
</evidence>
<dbReference type="InterPro" id="IPR025249">
    <property type="entry name" value="TF_NusA_KH_1st"/>
</dbReference>
<evidence type="ECO:0000256" key="3">
    <source>
        <dbReference type="ARBA" id="ARBA00022814"/>
    </source>
</evidence>
<dbReference type="InterPro" id="IPR058582">
    <property type="entry name" value="KH_NusA_2nd"/>
</dbReference>
<dbReference type="Gene3D" id="1.10.150.20">
    <property type="entry name" value="5' to 3' exonuclease, C-terminal subdomain"/>
    <property type="match status" value="1"/>
</dbReference>
<feature type="compositionally biased region" description="Basic and acidic residues" evidence="8">
    <location>
        <begin position="354"/>
        <end position="363"/>
    </location>
</feature>
<organism evidence="10 11">
    <name type="scientific">Candidatus Dojkabacteria bacterium</name>
    <dbReference type="NCBI Taxonomy" id="2099670"/>
    <lineage>
        <taxon>Bacteria</taxon>
        <taxon>Candidatus Dojkabacteria</taxon>
    </lineage>
</organism>
<feature type="domain" description="K Homology" evidence="9">
    <location>
        <begin position="310"/>
        <end position="400"/>
    </location>
</feature>
<dbReference type="InterPro" id="IPR030842">
    <property type="entry name" value="TF_NusA_bacterial"/>
</dbReference>
<dbReference type="InterPro" id="IPR010213">
    <property type="entry name" value="TF_NusA"/>
</dbReference>
<dbReference type="FunFam" id="3.30.300.20:FF:000002">
    <property type="entry name" value="Transcription termination/antitermination protein NusA"/>
    <property type="match status" value="1"/>
</dbReference>
<evidence type="ECO:0000313" key="10">
    <source>
        <dbReference type="EMBL" id="MCA9383971.1"/>
    </source>
</evidence>
<feature type="region of interest" description="Disordered" evidence="8">
    <location>
        <begin position="354"/>
        <end position="393"/>
    </location>
</feature>
<dbReference type="PANTHER" id="PTHR22648">
    <property type="entry name" value="TRANSCRIPTION TERMINATION FACTOR NUSA"/>
    <property type="match status" value="1"/>
</dbReference>
<dbReference type="InterPro" id="IPR013735">
    <property type="entry name" value="TF_NusA_N"/>
</dbReference>
<keyword evidence="5" id="KW-0805">Transcription regulation</keyword>
<dbReference type="Gene3D" id="3.30.300.20">
    <property type="match status" value="2"/>
</dbReference>
<dbReference type="SUPFAM" id="SSF50249">
    <property type="entry name" value="Nucleic acid-binding proteins"/>
    <property type="match status" value="1"/>
</dbReference>
<keyword evidence="6" id="KW-0804">Transcription</keyword>
<sequence length="441" mass="47807">MATQTDFMAAVNQIAAERNINPDEVLEAIKSAIKTGFRRDYPEEEGSTLEVDINSEGGSIAVYADKKVVDDVTDPTTQISLAEAQEIEPKLRVGDHVQVDITPTGDFGRVAAQAARQVILQKIRESEKESIMDEFKDKIGDIDFGVVQRMDGDSVIFEIRRALAVMPLEDRVPNEFYKSGARLKVLLKEIGMTPKGKQLIVSRSAPDFLVGLFKLEVPEIVSGSVEIKSIAREAGSRSKVAVNSTVDGVDPIGSCVGQKGVRINAIMNELKFGVQEEKIDIISWDEDEVTFIQNALSPAQVLTVELVDEDEKIAKVVVPDDQLSLAIGKEGQNVRLAAKLTGWSIDIEGETIKVDDPHSKAQSDDASDDDDSDDDSATNEVEASEEASADDIASLELATRTETALKDAGIDSVAKLKEAIDAGEKIKGIGPKALEEINEKL</sequence>
<dbReference type="CDD" id="cd04455">
    <property type="entry name" value="S1_NusA"/>
    <property type="match status" value="1"/>
</dbReference>
<comment type="caution">
    <text evidence="10">The sequence shown here is derived from an EMBL/GenBank/DDBJ whole genome shotgun (WGS) entry which is preliminary data.</text>
</comment>
<dbReference type="HAMAP" id="MF_00945_B">
    <property type="entry name" value="NusA_B"/>
    <property type="match status" value="1"/>
</dbReference>
<dbReference type="InterPro" id="IPR009019">
    <property type="entry name" value="KH_sf_prok-type"/>
</dbReference>
<dbReference type="GO" id="GO:0006353">
    <property type="term" value="P:DNA-templated transcription termination"/>
    <property type="evidence" value="ECO:0007669"/>
    <property type="project" value="UniProtKB-KW"/>
</dbReference>
<dbReference type="GO" id="GO:0003677">
    <property type="term" value="F:DNA binding"/>
    <property type="evidence" value="ECO:0007669"/>
    <property type="project" value="InterPro"/>
</dbReference>
<evidence type="ECO:0000256" key="2">
    <source>
        <dbReference type="ARBA" id="ARBA00022490"/>
    </source>
</evidence>
<dbReference type="FunFam" id="3.30.300.20:FF:000005">
    <property type="entry name" value="Transcription termination/antitermination protein NusA"/>
    <property type="match status" value="1"/>
</dbReference>
<keyword evidence="3" id="KW-0889">Transcription antitermination</keyword>
<evidence type="ECO:0000256" key="7">
    <source>
        <dbReference type="PROSITE-ProRule" id="PRU00117"/>
    </source>
</evidence>
<dbReference type="GO" id="GO:0003899">
    <property type="term" value="F:DNA-directed RNA polymerase activity"/>
    <property type="evidence" value="ECO:0007669"/>
    <property type="project" value="InterPro"/>
</dbReference>
<gene>
    <name evidence="10" type="primary">nusA</name>
    <name evidence="10" type="ORF">KC909_06440</name>
</gene>
<dbReference type="GO" id="GO:0031564">
    <property type="term" value="P:transcription antitermination"/>
    <property type="evidence" value="ECO:0007669"/>
    <property type="project" value="UniProtKB-KW"/>
</dbReference>
<dbReference type="Gene3D" id="3.30.1480.10">
    <property type="entry name" value="NusA, N-terminal domain"/>
    <property type="match status" value="1"/>
</dbReference>
<dbReference type="Pfam" id="PF13184">
    <property type="entry name" value="KH_NusA_1st"/>
    <property type="match status" value="1"/>
</dbReference>
<evidence type="ECO:0000256" key="5">
    <source>
        <dbReference type="ARBA" id="ARBA00023015"/>
    </source>
</evidence>
<dbReference type="Pfam" id="PF03118">
    <property type="entry name" value="RNA_pol_A_CTD"/>
    <property type="match status" value="1"/>
</dbReference>
<feature type="non-terminal residue" evidence="10">
    <location>
        <position position="1"/>
    </location>
</feature>
<dbReference type="PANTHER" id="PTHR22648:SF0">
    <property type="entry name" value="TRANSCRIPTION TERMINATION_ANTITERMINATION PROTEIN NUSA"/>
    <property type="match status" value="1"/>
</dbReference>
<evidence type="ECO:0000256" key="6">
    <source>
        <dbReference type="ARBA" id="ARBA00023163"/>
    </source>
</evidence>
<feature type="domain" description="K Homology" evidence="9">
    <location>
        <begin position="234"/>
        <end position="301"/>
    </location>
</feature>
<dbReference type="Gene3D" id="2.40.50.140">
    <property type="entry name" value="Nucleic acid-binding proteins"/>
    <property type="match status" value="1"/>
</dbReference>
<dbReference type="NCBIfam" id="TIGR01953">
    <property type="entry name" value="NusA"/>
    <property type="match status" value="1"/>
</dbReference>
<proteinExistence type="inferred from homology"/>
<evidence type="ECO:0000256" key="1">
    <source>
        <dbReference type="ARBA" id="ARBA00022472"/>
    </source>
</evidence>